<organism evidence="2 3">
    <name type="scientific">Streptomyces globisporus</name>
    <dbReference type="NCBI Taxonomy" id="1908"/>
    <lineage>
        <taxon>Bacteria</taxon>
        <taxon>Bacillati</taxon>
        <taxon>Actinomycetota</taxon>
        <taxon>Actinomycetes</taxon>
        <taxon>Kitasatosporales</taxon>
        <taxon>Streptomycetaceae</taxon>
        <taxon>Streptomyces</taxon>
    </lineage>
</organism>
<evidence type="ECO:0000313" key="3">
    <source>
        <dbReference type="Proteomes" id="UP001154015"/>
    </source>
</evidence>
<dbReference type="EMBL" id="CAKXYP010000008">
    <property type="protein sequence ID" value="CAH9416229.1"/>
    <property type="molecule type" value="Genomic_DNA"/>
</dbReference>
<proteinExistence type="predicted"/>
<comment type="caution">
    <text evidence="2">The sequence shown here is derived from an EMBL/GenBank/DDBJ whole genome shotgun (WGS) entry which is preliminary data.</text>
</comment>
<keyword evidence="3" id="KW-1185">Reference proteome</keyword>
<evidence type="ECO:0000313" key="2">
    <source>
        <dbReference type="EMBL" id="CAH9416229.1"/>
    </source>
</evidence>
<name>A0ABM9GXZ4_STRGL</name>
<dbReference type="Proteomes" id="UP001154015">
    <property type="component" value="Unassembled WGS sequence"/>
</dbReference>
<accession>A0ABM9GXZ4</accession>
<sequence length="60" mass="6216">MEIQQLASLRSPIGLDLGARTPETRSTAQRAPVGKGTARWPPGGQEAETGSGSAGQVVRE</sequence>
<evidence type="ECO:0000256" key="1">
    <source>
        <dbReference type="SAM" id="MobiDB-lite"/>
    </source>
</evidence>
<protein>
    <submittedName>
        <fullName evidence="2">Xanthine and CO dehydrogenases maturation factor, XdhC/CoxF family</fullName>
    </submittedName>
</protein>
<reference evidence="2" key="1">
    <citation type="submission" date="2022-03" db="EMBL/GenBank/DDBJ databases">
        <authorList>
            <person name="Leyn A S."/>
        </authorList>
    </citation>
    <scope>NUCLEOTIDE SEQUENCE</scope>
    <source>
        <strain evidence="2">Streptomyces globisporus 4-3</strain>
    </source>
</reference>
<feature type="region of interest" description="Disordered" evidence="1">
    <location>
        <begin position="1"/>
        <end position="60"/>
    </location>
</feature>
<gene>
    <name evidence="2" type="ORF">SGL43_03252</name>
</gene>